<organism evidence="1 2">
    <name type="scientific">Eumeta variegata</name>
    <name type="common">Bagworm moth</name>
    <name type="synonym">Eumeta japonica</name>
    <dbReference type="NCBI Taxonomy" id="151549"/>
    <lineage>
        <taxon>Eukaryota</taxon>
        <taxon>Metazoa</taxon>
        <taxon>Ecdysozoa</taxon>
        <taxon>Arthropoda</taxon>
        <taxon>Hexapoda</taxon>
        <taxon>Insecta</taxon>
        <taxon>Pterygota</taxon>
        <taxon>Neoptera</taxon>
        <taxon>Endopterygota</taxon>
        <taxon>Lepidoptera</taxon>
        <taxon>Glossata</taxon>
        <taxon>Ditrysia</taxon>
        <taxon>Tineoidea</taxon>
        <taxon>Psychidae</taxon>
        <taxon>Oiketicinae</taxon>
        <taxon>Eumeta</taxon>
    </lineage>
</organism>
<evidence type="ECO:0000313" key="2">
    <source>
        <dbReference type="Proteomes" id="UP000299102"/>
    </source>
</evidence>
<protein>
    <submittedName>
        <fullName evidence="1">Uncharacterized protein</fullName>
    </submittedName>
</protein>
<dbReference type="EMBL" id="BGZK01000122">
    <property type="protein sequence ID" value="GBP20731.1"/>
    <property type="molecule type" value="Genomic_DNA"/>
</dbReference>
<accession>A0A4C1U359</accession>
<proteinExistence type="predicted"/>
<gene>
    <name evidence="1" type="ORF">EVAR_14456_1</name>
</gene>
<name>A0A4C1U359_EUMVA</name>
<sequence>MHLPKYYLNRQPVTFQWCFKGVPSVLFEEVRNPETLIIHLSIRDLKASTCVATVDKAASARRADCRPTLVISLVAGGRGDRRCRYLAGPDGGGVDYSPCFDVVKVVFVLRATPTERVVKTIFMRDQSDGEEFTPVYCTDGMGRVGVDLGLILDPDTIDKAIDCWRHVLQHRYTDDSSLLLLLLEGGQ</sequence>
<evidence type="ECO:0000313" key="1">
    <source>
        <dbReference type="EMBL" id="GBP20731.1"/>
    </source>
</evidence>
<reference evidence="1 2" key="1">
    <citation type="journal article" date="2019" name="Commun. Biol.">
        <title>The bagworm genome reveals a unique fibroin gene that provides high tensile strength.</title>
        <authorList>
            <person name="Kono N."/>
            <person name="Nakamura H."/>
            <person name="Ohtoshi R."/>
            <person name="Tomita M."/>
            <person name="Numata K."/>
            <person name="Arakawa K."/>
        </authorList>
    </citation>
    <scope>NUCLEOTIDE SEQUENCE [LARGE SCALE GENOMIC DNA]</scope>
</reference>
<dbReference type="Proteomes" id="UP000299102">
    <property type="component" value="Unassembled WGS sequence"/>
</dbReference>
<dbReference type="AlphaFoldDB" id="A0A4C1U359"/>
<keyword evidence="2" id="KW-1185">Reference proteome</keyword>
<comment type="caution">
    <text evidence="1">The sequence shown here is derived from an EMBL/GenBank/DDBJ whole genome shotgun (WGS) entry which is preliminary data.</text>
</comment>